<organism evidence="1 2">
    <name type="scientific">Adhaeribacter aerolatus</name>
    <dbReference type="NCBI Taxonomy" id="670289"/>
    <lineage>
        <taxon>Bacteria</taxon>
        <taxon>Pseudomonadati</taxon>
        <taxon>Bacteroidota</taxon>
        <taxon>Cytophagia</taxon>
        <taxon>Cytophagales</taxon>
        <taxon>Hymenobacteraceae</taxon>
        <taxon>Adhaeribacter</taxon>
    </lineage>
</organism>
<dbReference type="Proteomes" id="UP000321532">
    <property type="component" value="Unassembled WGS sequence"/>
</dbReference>
<sequence>MTLYPPKPESVRAPEHLSHEEIRKSLEELDGKIKILQGRAHATTADSNHTYHEHIAALERKRSLIAEKLNASANDSNQSTWTDIKNGIDGLADDIKKIWQ</sequence>
<comment type="caution">
    <text evidence="1">The sequence shown here is derived from an EMBL/GenBank/DDBJ whole genome shotgun (WGS) entry which is preliminary data.</text>
</comment>
<dbReference type="RefSeq" id="WP_146896843.1">
    <property type="nucleotide sequence ID" value="NZ_BJYS01000009.1"/>
</dbReference>
<evidence type="ECO:0000313" key="1">
    <source>
        <dbReference type="EMBL" id="GEO03942.1"/>
    </source>
</evidence>
<evidence type="ECO:0000313" key="2">
    <source>
        <dbReference type="Proteomes" id="UP000321532"/>
    </source>
</evidence>
<dbReference type="AlphaFoldDB" id="A0A512AW46"/>
<proteinExistence type="predicted"/>
<name>A0A512AW46_9BACT</name>
<accession>A0A512AW46</accession>
<dbReference type="EMBL" id="BJYS01000009">
    <property type="protein sequence ID" value="GEO03942.1"/>
    <property type="molecule type" value="Genomic_DNA"/>
</dbReference>
<reference evidence="1 2" key="1">
    <citation type="submission" date="2019-07" db="EMBL/GenBank/DDBJ databases">
        <title>Whole genome shotgun sequence of Adhaeribacter aerolatus NBRC 106133.</title>
        <authorList>
            <person name="Hosoyama A."/>
            <person name="Uohara A."/>
            <person name="Ohji S."/>
            <person name="Ichikawa N."/>
        </authorList>
    </citation>
    <scope>NUCLEOTIDE SEQUENCE [LARGE SCALE GENOMIC DNA]</scope>
    <source>
        <strain evidence="1 2">NBRC 106133</strain>
    </source>
</reference>
<dbReference type="OrthoDB" id="893781at2"/>
<keyword evidence="2" id="KW-1185">Reference proteome</keyword>
<protein>
    <submittedName>
        <fullName evidence="1">Uncharacterized protein</fullName>
    </submittedName>
</protein>
<gene>
    <name evidence="1" type="ORF">AAE02nite_16060</name>
</gene>